<name>A0A382WRR3_9ZZZZ</name>
<accession>A0A382WRR3</accession>
<gene>
    <name evidence="1" type="ORF">METZ01_LOCUS414114</name>
</gene>
<dbReference type="AlphaFoldDB" id="A0A382WRR3"/>
<evidence type="ECO:0000313" key="1">
    <source>
        <dbReference type="EMBL" id="SVD61260.1"/>
    </source>
</evidence>
<evidence type="ECO:0008006" key="2">
    <source>
        <dbReference type="Google" id="ProtNLM"/>
    </source>
</evidence>
<dbReference type="Gene3D" id="2.40.160.20">
    <property type="match status" value="1"/>
</dbReference>
<reference evidence="1" key="1">
    <citation type="submission" date="2018-05" db="EMBL/GenBank/DDBJ databases">
        <authorList>
            <person name="Lanie J.A."/>
            <person name="Ng W.-L."/>
            <person name="Kazmierczak K.M."/>
            <person name="Andrzejewski T.M."/>
            <person name="Davidsen T.M."/>
            <person name="Wayne K.J."/>
            <person name="Tettelin H."/>
            <person name="Glass J.I."/>
            <person name="Rusch D."/>
            <person name="Podicherti R."/>
            <person name="Tsui H.-C.T."/>
            <person name="Winkler M.E."/>
        </authorList>
    </citation>
    <scope>NUCLEOTIDE SEQUENCE</scope>
</reference>
<dbReference type="InterPro" id="IPR018550">
    <property type="entry name" value="Lipid-A_deacylase-rel"/>
</dbReference>
<dbReference type="Pfam" id="PF09411">
    <property type="entry name" value="PagL"/>
    <property type="match status" value="1"/>
</dbReference>
<proteinExistence type="predicted"/>
<dbReference type="EMBL" id="UINC01161842">
    <property type="protein sequence ID" value="SVD61260.1"/>
    <property type="molecule type" value="Genomic_DNA"/>
</dbReference>
<organism evidence="1">
    <name type="scientific">marine metagenome</name>
    <dbReference type="NCBI Taxonomy" id="408172"/>
    <lineage>
        <taxon>unclassified sequences</taxon>
        <taxon>metagenomes</taxon>
        <taxon>ecological metagenomes</taxon>
    </lineage>
</organism>
<protein>
    <recommendedName>
        <fullName evidence="2">Acyloxyacyl hydrolase</fullName>
    </recommendedName>
</protein>
<sequence length="170" mass="18819">MRKIVSNILIAIISFSFLSFANSADEKSNNTELNFFTGMFDFSDDKQAAGVFGLQHQNDDLFRESFLGKLSPITGGFLTENNAFYFYTGAQAEYNLGLFTITPSFAPGYYNSGDGKDLGSVLEFKSEIQMSLNLSDSTEFGMSYNHISNASLGDKNPGANSYMLNFLKQF</sequence>